<dbReference type="PANTHER" id="PTHR34108">
    <property type="entry name" value="SEPTUM SITE-DETERMINING PROTEIN MINC"/>
    <property type="match status" value="1"/>
</dbReference>
<evidence type="ECO:0000256" key="2">
    <source>
        <dbReference type="ARBA" id="ARBA00022618"/>
    </source>
</evidence>
<dbReference type="HAMAP" id="MF_00267">
    <property type="entry name" value="MinC"/>
    <property type="match status" value="1"/>
</dbReference>
<dbReference type="InterPro" id="IPR016098">
    <property type="entry name" value="CAP/MinC_C"/>
</dbReference>
<dbReference type="OrthoDB" id="9790810at2"/>
<feature type="domain" description="Septum site-determining protein MinC N-terminal" evidence="8">
    <location>
        <begin position="5"/>
        <end position="78"/>
    </location>
</feature>
<evidence type="ECO:0000313" key="10">
    <source>
        <dbReference type="Proteomes" id="UP000182624"/>
    </source>
</evidence>
<evidence type="ECO:0000259" key="8">
    <source>
        <dbReference type="Pfam" id="PF22642"/>
    </source>
</evidence>
<dbReference type="AlphaFoldDB" id="A0A1I5QK84"/>
<dbReference type="SUPFAM" id="SSF63848">
    <property type="entry name" value="Cell-division inhibitor MinC, C-terminal domain"/>
    <property type="match status" value="1"/>
</dbReference>
<keyword evidence="4 6" id="KW-0131">Cell cycle</keyword>
<dbReference type="InterPro" id="IPR036145">
    <property type="entry name" value="MinC_C_sf"/>
</dbReference>
<comment type="similarity">
    <text evidence="1 6">Belongs to the MinC family.</text>
</comment>
<keyword evidence="2 6" id="KW-0132">Cell division</keyword>
<evidence type="ECO:0000256" key="4">
    <source>
        <dbReference type="ARBA" id="ARBA00023306"/>
    </source>
</evidence>
<dbReference type="GO" id="GO:0000902">
    <property type="term" value="P:cell morphogenesis"/>
    <property type="evidence" value="ECO:0007669"/>
    <property type="project" value="InterPro"/>
</dbReference>
<gene>
    <name evidence="6" type="primary">minC</name>
    <name evidence="9" type="ORF">SAMN04487928_102172</name>
</gene>
<dbReference type="Pfam" id="PF22642">
    <property type="entry name" value="MinC_N_1"/>
    <property type="match status" value="1"/>
</dbReference>
<name>A0A1I5QK84_9FIRM</name>
<keyword evidence="10" id="KW-1185">Reference proteome</keyword>
<protein>
    <recommendedName>
        <fullName evidence="6">Probable septum site-determining protein MinC</fullName>
    </recommendedName>
</protein>
<organism evidence="9 10">
    <name type="scientific">Butyrivibrio proteoclasticus</name>
    <dbReference type="NCBI Taxonomy" id="43305"/>
    <lineage>
        <taxon>Bacteria</taxon>
        <taxon>Bacillati</taxon>
        <taxon>Bacillota</taxon>
        <taxon>Clostridia</taxon>
        <taxon>Lachnospirales</taxon>
        <taxon>Lachnospiraceae</taxon>
        <taxon>Butyrivibrio</taxon>
    </lineage>
</organism>
<evidence type="ECO:0000256" key="3">
    <source>
        <dbReference type="ARBA" id="ARBA00023210"/>
    </source>
</evidence>
<dbReference type="Proteomes" id="UP000182624">
    <property type="component" value="Unassembled WGS sequence"/>
</dbReference>
<dbReference type="Gene3D" id="3.30.160.540">
    <property type="match status" value="1"/>
</dbReference>
<reference evidence="10" key="1">
    <citation type="submission" date="2016-10" db="EMBL/GenBank/DDBJ databases">
        <authorList>
            <person name="Varghese N."/>
            <person name="Submissions S."/>
        </authorList>
    </citation>
    <scope>NUCLEOTIDE SEQUENCE [LARGE SCALE GENOMIC DNA]</scope>
    <source>
        <strain evidence="10">P18</strain>
    </source>
</reference>
<dbReference type="GO" id="GO:1901891">
    <property type="term" value="P:regulation of cell septum assembly"/>
    <property type="evidence" value="ECO:0007669"/>
    <property type="project" value="InterPro"/>
</dbReference>
<comment type="subunit">
    <text evidence="5 6">Interacts with MinD and FtsZ.</text>
</comment>
<evidence type="ECO:0000256" key="6">
    <source>
        <dbReference type="HAMAP-Rule" id="MF_00267"/>
    </source>
</evidence>
<sequence>MNQAVTIKGTKSGIILVLDKETPFEDIKVEAAKRFEEASGFLGHNAMGLIVRGRRLSEQEENEIVNIITEHSQLRIVCVIDEESEAKRLFESVNSPDKESVEENVSADSETVEQIVHDYSNNALIYNGNLRSGQDISCEQNVVILGDVKPGASVVSYGSIFILGELRGNAFAGAGGDKNAFVMALDLNPLQVRIADSIAISPDAEKSTKFRLRKKKLLANADSKSNEPEVAYIENGHIVKTSYGPAFLRQLNK</sequence>
<keyword evidence="3 6" id="KW-0717">Septation</keyword>
<proteinExistence type="inferred from homology"/>
<dbReference type="EMBL" id="FOXO01000002">
    <property type="protein sequence ID" value="SFP46669.1"/>
    <property type="molecule type" value="Genomic_DNA"/>
</dbReference>
<accession>A0A1I5QK84</accession>
<evidence type="ECO:0000259" key="7">
    <source>
        <dbReference type="Pfam" id="PF03775"/>
    </source>
</evidence>
<dbReference type="Pfam" id="PF03775">
    <property type="entry name" value="MinC_C"/>
    <property type="match status" value="1"/>
</dbReference>
<dbReference type="PANTHER" id="PTHR34108:SF1">
    <property type="entry name" value="SEPTUM SITE-DETERMINING PROTEIN MINC"/>
    <property type="match status" value="1"/>
</dbReference>
<comment type="function">
    <text evidence="6">Cell division inhibitor that blocks the formation of polar Z ring septums. Rapidly oscillates between the poles of the cell to destabilize FtsZ filaments that have formed before they mature into polar Z rings. Prevents FtsZ polymerization.</text>
</comment>
<dbReference type="InterPro" id="IPR013033">
    <property type="entry name" value="MinC"/>
</dbReference>
<evidence type="ECO:0000256" key="1">
    <source>
        <dbReference type="ARBA" id="ARBA00006291"/>
    </source>
</evidence>
<evidence type="ECO:0000256" key="5">
    <source>
        <dbReference type="ARBA" id="ARBA00046874"/>
    </source>
</evidence>
<feature type="domain" description="Septum formation inhibitor MinC C-terminal" evidence="7">
    <location>
        <begin position="125"/>
        <end position="213"/>
    </location>
</feature>
<dbReference type="GO" id="GO:0000917">
    <property type="term" value="P:division septum assembly"/>
    <property type="evidence" value="ECO:0007669"/>
    <property type="project" value="UniProtKB-KW"/>
</dbReference>
<dbReference type="InterPro" id="IPR005526">
    <property type="entry name" value="Septum_form_inhib_MinC_C"/>
</dbReference>
<dbReference type="InterPro" id="IPR055219">
    <property type="entry name" value="MinC_N_1"/>
</dbReference>
<dbReference type="RefSeq" id="WP_083413359.1">
    <property type="nucleotide sequence ID" value="NZ_FOXO01000002.1"/>
</dbReference>
<dbReference type="Gene3D" id="2.160.20.70">
    <property type="match status" value="1"/>
</dbReference>
<evidence type="ECO:0000313" key="9">
    <source>
        <dbReference type="EMBL" id="SFP46669.1"/>
    </source>
</evidence>